<evidence type="ECO:0000256" key="1">
    <source>
        <dbReference type="ARBA" id="ARBA00004370"/>
    </source>
</evidence>
<keyword evidence="4" id="KW-0406">Ion transport</keyword>
<protein>
    <recommendedName>
        <fullName evidence="8">ATP synthase subunit delta</fullName>
    </recommendedName>
</protein>
<evidence type="ECO:0000256" key="4">
    <source>
        <dbReference type="ARBA" id="ARBA00023065"/>
    </source>
</evidence>
<dbReference type="InterPro" id="IPR026015">
    <property type="entry name" value="ATP_synth_OSCP/delta_N_sf"/>
</dbReference>
<evidence type="ECO:0000313" key="7">
    <source>
        <dbReference type="EMBL" id="KKL71774.1"/>
    </source>
</evidence>
<evidence type="ECO:0000256" key="3">
    <source>
        <dbReference type="ARBA" id="ARBA00022781"/>
    </source>
</evidence>
<evidence type="ECO:0008006" key="8">
    <source>
        <dbReference type="Google" id="ProtNLM"/>
    </source>
</evidence>
<evidence type="ECO:0000256" key="2">
    <source>
        <dbReference type="ARBA" id="ARBA00022448"/>
    </source>
</evidence>
<name>A0A0F9ECW1_9ZZZZ</name>
<organism evidence="7">
    <name type="scientific">marine sediment metagenome</name>
    <dbReference type="NCBI Taxonomy" id="412755"/>
    <lineage>
        <taxon>unclassified sequences</taxon>
        <taxon>metagenomes</taxon>
        <taxon>ecological metagenomes</taxon>
    </lineage>
</organism>
<dbReference type="PANTHER" id="PTHR11910">
    <property type="entry name" value="ATP SYNTHASE DELTA CHAIN"/>
    <property type="match status" value="1"/>
</dbReference>
<sequence>MKNARKYARMFLNTVEDASSALQELAVLNAIKEKSADFASLLKSPVFTRDERDKALGAVCAQAGISEQTQKFVRFLADKGAVSGLSTVLERAVALYLERGNKVKATVLSSVKIKDAELKRIKKALSGITGKEVEIDTEQDPTLIGGLLVKVGSRMFDASIKGQLRLLKEELIKG</sequence>
<proteinExistence type="inferred from homology"/>
<evidence type="ECO:0000256" key="6">
    <source>
        <dbReference type="ARBA" id="ARBA00023310"/>
    </source>
</evidence>
<dbReference type="HAMAP" id="MF_01416">
    <property type="entry name" value="ATP_synth_delta_bact"/>
    <property type="match status" value="1"/>
</dbReference>
<dbReference type="PRINTS" id="PR00125">
    <property type="entry name" value="ATPASEDELTA"/>
</dbReference>
<comment type="caution">
    <text evidence="7">The sequence shown here is derived from an EMBL/GenBank/DDBJ whole genome shotgun (WGS) entry which is preliminary data.</text>
</comment>
<dbReference type="NCBIfam" id="TIGR01145">
    <property type="entry name" value="ATP_synt_delta"/>
    <property type="match status" value="1"/>
</dbReference>
<dbReference type="GO" id="GO:0046933">
    <property type="term" value="F:proton-transporting ATP synthase activity, rotational mechanism"/>
    <property type="evidence" value="ECO:0007669"/>
    <property type="project" value="InterPro"/>
</dbReference>
<comment type="subcellular location">
    <subcellularLocation>
        <location evidence="1">Membrane</location>
    </subcellularLocation>
</comment>
<gene>
    <name evidence="7" type="ORF">LCGC14_2091540</name>
</gene>
<dbReference type="GO" id="GO:0016020">
    <property type="term" value="C:membrane"/>
    <property type="evidence" value="ECO:0007669"/>
    <property type="project" value="UniProtKB-SubCell"/>
</dbReference>
<dbReference type="Pfam" id="PF00213">
    <property type="entry name" value="OSCP"/>
    <property type="match status" value="1"/>
</dbReference>
<dbReference type="InterPro" id="IPR000711">
    <property type="entry name" value="ATPase_OSCP/dsu"/>
</dbReference>
<dbReference type="Gene3D" id="1.10.520.20">
    <property type="entry name" value="N-terminal domain of the delta subunit of the F1F0-ATP synthase"/>
    <property type="match status" value="1"/>
</dbReference>
<keyword evidence="3" id="KW-0375">Hydrogen ion transport</keyword>
<keyword evidence="6" id="KW-0066">ATP synthesis</keyword>
<dbReference type="AlphaFoldDB" id="A0A0F9ECW1"/>
<accession>A0A0F9ECW1</accession>
<keyword evidence="5" id="KW-0472">Membrane</keyword>
<reference evidence="7" key="1">
    <citation type="journal article" date="2015" name="Nature">
        <title>Complex archaea that bridge the gap between prokaryotes and eukaryotes.</title>
        <authorList>
            <person name="Spang A."/>
            <person name="Saw J.H."/>
            <person name="Jorgensen S.L."/>
            <person name="Zaremba-Niedzwiedzka K."/>
            <person name="Martijn J."/>
            <person name="Lind A.E."/>
            <person name="van Eijk R."/>
            <person name="Schleper C."/>
            <person name="Guy L."/>
            <person name="Ettema T.J."/>
        </authorList>
    </citation>
    <scope>NUCLEOTIDE SEQUENCE</scope>
</reference>
<evidence type="ECO:0000256" key="5">
    <source>
        <dbReference type="ARBA" id="ARBA00023136"/>
    </source>
</evidence>
<keyword evidence="2" id="KW-0813">Transport</keyword>
<dbReference type="EMBL" id="LAZR01025486">
    <property type="protein sequence ID" value="KKL71774.1"/>
    <property type="molecule type" value="Genomic_DNA"/>
</dbReference>
<dbReference type="SUPFAM" id="SSF47928">
    <property type="entry name" value="N-terminal domain of the delta subunit of the F1F0-ATP synthase"/>
    <property type="match status" value="1"/>
</dbReference>